<feature type="domain" description="DUF1977" evidence="6">
    <location>
        <begin position="95"/>
        <end position="200"/>
    </location>
</feature>
<dbReference type="EMBL" id="JANBPY010003128">
    <property type="protein sequence ID" value="KAJ1952650.1"/>
    <property type="molecule type" value="Genomic_DNA"/>
</dbReference>
<evidence type="ECO:0000256" key="3">
    <source>
        <dbReference type="ARBA" id="ARBA00022989"/>
    </source>
</evidence>
<gene>
    <name evidence="7" type="primary">HLJ1</name>
    <name evidence="7" type="ORF">IWQ62_006176</name>
</gene>
<dbReference type="GO" id="GO:0071218">
    <property type="term" value="P:cellular response to misfolded protein"/>
    <property type="evidence" value="ECO:0007669"/>
    <property type="project" value="TreeGrafter"/>
</dbReference>
<keyword evidence="3 5" id="KW-1133">Transmembrane helix</keyword>
<organism evidence="7 8">
    <name type="scientific">Dispira parvispora</name>
    <dbReference type="NCBI Taxonomy" id="1520584"/>
    <lineage>
        <taxon>Eukaryota</taxon>
        <taxon>Fungi</taxon>
        <taxon>Fungi incertae sedis</taxon>
        <taxon>Zoopagomycota</taxon>
        <taxon>Kickxellomycotina</taxon>
        <taxon>Dimargaritomycetes</taxon>
        <taxon>Dimargaritales</taxon>
        <taxon>Dimargaritaceae</taxon>
        <taxon>Dispira</taxon>
    </lineage>
</organism>
<dbReference type="OrthoDB" id="1507364at2759"/>
<dbReference type="InterPro" id="IPR051100">
    <property type="entry name" value="DnaJ_subfamily_B/C"/>
</dbReference>
<dbReference type="GO" id="GO:0030544">
    <property type="term" value="F:Hsp70 protein binding"/>
    <property type="evidence" value="ECO:0007669"/>
    <property type="project" value="TreeGrafter"/>
</dbReference>
<accession>A0A9W8AP18</accession>
<dbReference type="PANTHER" id="PTHR43908">
    <property type="entry name" value="AT29763P-RELATED"/>
    <property type="match status" value="1"/>
</dbReference>
<dbReference type="Proteomes" id="UP001150925">
    <property type="component" value="Unassembled WGS sequence"/>
</dbReference>
<evidence type="ECO:0000256" key="5">
    <source>
        <dbReference type="SAM" id="Phobius"/>
    </source>
</evidence>
<dbReference type="GO" id="GO:0005789">
    <property type="term" value="C:endoplasmic reticulum membrane"/>
    <property type="evidence" value="ECO:0007669"/>
    <property type="project" value="TreeGrafter"/>
</dbReference>
<dbReference type="AlphaFoldDB" id="A0A9W8AP18"/>
<reference evidence="7" key="1">
    <citation type="submission" date="2022-07" db="EMBL/GenBank/DDBJ databases">
        <title>Phylogenomic reconstructions and comparative analyses of Kickxellomycotina fungi.</title>
        <authorList>
            <person name="Reynolds N.K."/>
            <person name="Stajich J.E."/>
            <person name="Barry K."/>
            <person name="Grigoriev I.V."/>
            <person name="Crous P."/>
            <person name="Smith M.E."/>
        </authorList>
    </citation>
    <scope>NUCLEOTIDE SEQUENCE</scope>
    <source>
        <strain evidence="7">RSA 1196</strain>
    </source>
</reference>
<dbReference type="InterPro" id="IPR015399">
    <property type="entry name" value="DUF1977_DnaJ-like"/>
</dbReference>
<evidence type="ECO:0000256" key="1">
    <source>
        <dbReference type="ARBA" id="ARBA00004167"/>
    </source>
</evidence>
<sequence>MFEQEISPEELFNMFFGGGGAGGGPFFASSFGPGIRVQQFGGGGRPTGRRARNREPNRNSFTTTLFALLPLLFVLLPLITSLLSSLFFQAGSLYNTPEPEFRFSSTRMHPVRRHTQDYGIPYYINERDFDAAFKDNPRRLKQFERNVYVRYVHHLQEKCQLEIDNKRRRINQAQGWLGLMVDSDEMKKAQAIPLPSCDKLKLFK</sequence>
<evidence type="ECO:0000313" key="7">
    <source>
        <dbReference type="EMBL" id="KAJ1952650.1"/>
    </source>
</evidence>
<keyword evidence="4 5" id="KW-0472">Membrane</keyword>
<name>A0A9W8AP18_9FUNG</name>
<evidence type="ECO:0000259" key="6">
    <source>
        <dbReference type="Pfam" id="PF09320"/>
    </source>
</evidence>
<dbReference type="Pfam" id="PF09320">
    <property type="entry name" value="DUF1977"/>
    <property type="match status" value="1"/>
</dbReference>
<keyword evidence="2 5" id="KW-0812">Transmembrane</keyword>
<keyword evidence="8" id="KW-1185">Reference proteome</keyword>
<comment type="subcellular location">
    <subcellularLocation>
        <location evidence="1">Membrane</location>
        <topology evidence="1">Single-pass membrane protein</topology>
    </subcellularLocation>
</comment>
<evidence type="ECO:0000313" key="8">
    <source>
        <dbReference type="Proteomes" id="UP001150925"/>
    </source>
</evidence>
<proteinExistence type="predicted"/>
<feature type="transmembrane region" description="Helical" evidence="5">
    <location>
        <begin position="65"/>
        <end position="88"/>
    </location>
</feature>
<protein>
    <submittedName>
        <fullName evidence="7">Chaperone protein dnaJ</fullName>
    </submittedName>
</protein>
<evidence type="ECO:0000256" key="4">
    <source>
        <dbReference type="ARBA" id="ARBA00023136"/>
    </source>
</evidence>
<dbReference type="PANTHER" id="PTHR43908:SF3">
    <property type="entry name" value="AT29763P-RELATED"/>
    <property type="match status" value="1"/>
</dbReference>
<evidence type="ECO:0000256" key="2">
    <source>
        <dbReference type="ARBA" id="ARBA00022692"/>
    </source>
</evidence>
<comment type="caution">
    <text evidence="7">The sequence shown here is derived from an EMBL/GenBank/DDBJ whole genome shotgun (WGS) entry which is preliminary data.</text>
</comment>